<name>A0A427AW93_ENSVE</name>
<feature type="region of interest" description="Disordered" evidence="1">
    <location>
        <begin position="1"/>
        <end position="23"/>
    </location>
</feature>
<dbReference type="EMBL" id="AMZH03001120">
    <property type="protein sequence ID" value="RRT80534.1"/>
    <property type="molecule type" value="Genomic_DNA"/>
</dbReference>
<comment type="caution">
    <text evidence="2">The sequence shown here is derived from an EMBL/GenBank/DDBJ whole genome shotgun (WGS) entry which is preliminary data.</text>
</comment>
<dbReference type="AlphaFoldDB" id="A0A427AW93"/>
<sequence length="93" mass="10019">MAHGSSPEEDLDSPEDYRGVAEKHAGRLTMIGVMELQPDDGPRSSLGIGLGSDDVVGSRRSSLERFAEGIGKLAWNTPGDRQKKIGRLTARMP</sequence>
<evidence type="ECO:0000256" key="1">
    <source>
        <dbReference type="SAM" id="MobiDB-lite"/>
    </source>
</evidence>
<organism evidence="2 3">
    <name type="scientific">Ensete ventricosum</name>
    <name type="common">Abyssinian banana</name>
    <name type="synonym">Musa ensete</name>
    <dbReference type="NCBI Taxonomy" id="4639"/>
    <lineage>
        <taxon>Eukaryota</taxon>
        <taxon>Viridiplantae</taxon>
        <taxon>Streptophyta</taxon>
        <taxon>Embryophyta</taxon>
        <taxon>Tracheophyta</taxon>
        <taxon>Spermatophyta</taxon>
        <taxon>Magnoliopsida</taxon>
        <taxon>Liliopsida</taxon>
        <taxon>Zingiberales</taxon>
        <taxon>Musaceae</taxon>
        <taxon>Ensete</taxon>
    </lineage>
</organism>
<reference evidence="2 3" key="1">
    <citation type="journal article" date="2014" name="Agronomy (Basel)">
        <title>A Draft Genome Sequence for Ensete ventricosum, the Drought-Tolerant Tree Against Hunger.</title>
        <authorList>
            <person name="Harrison J."/>
            <person name="Moore K.A."/>
            <person name="Paszkiewicz K."/>
            <person name="Jones T."/>
            <person name="Grant M."/>
            <person name="Ambacheew D."/>
            <person name="Muzemil S."/>
            <person name="Studholme D.J."/>
        </authorList>
    </citation>
    <scope>NUCLEOTIDE SEQUENCE [LARGE SCALE GENOMIC DNA]</scope>
</reference>
<protein>
    <submittedName>
        <fullName evidence="2">Uncharacterized protein</fullName>
    </submittedName>
</protein>
<evidence type="ECO:0000313" key="3">
    <source>
        <dbReference type="Proteomes" id="UP000287651"/>
    </source>
</evidence>
<gene>
    <name evidence="2" type="ORF">B296_00023595</name>
</gene>
<proteinExistence type="predicted"/>
<evidence type="ECO:0000313" key="2">
    <source>
        <dbReference type="EMBL" id="RRT80534.1"/>
    </source>
</evidence>
<dbReference type="Proteomes" id="UP000287651">
    <property type="component" value="Unassembled WGS sequence"/>
</dbReference>
<accession>A0A427AW93</accession>